<name>A6K4L1_RAT</name>
<dbReference type="AlphaFoldDB" id="A6K4L1"/>
<organism evidence="1 2">
    <name type="scientific">Rattus norvegicus</name>
    <name type="common">Rat</name>
    <dbReference type="NCBI Taxonomy" id="10116"/>
    <lineage>
        <taxon>Eukaryota</taxon>
        <taxon>Metazoa</taxon>
        <taxon>Chordata</taxon>
        <taxon>Craniata</taxon>
        <taxon>Vertebrata</taxon>
        <taxon>Euteleostomi</taxon>
        <taxon>Mammalia</taxon>
        <taxon>Eutheria</taxon>
        <taxon>Euarchontoglires</taxon>
        <taxon>Glires</taxon>
        <taxon>Rodentia</taxon>
        <taxon>Myomorpha</taxon>
        <taxon>Muroidea</taxon>
        <taxon>Muridae</taxon>
        <taxon>Murinae</taxon>
        <taxon>Rattus</taxon>
    </lineage>
</organism>
<dbReference type="EMBL" id="CH474017">
    <property type="protein sequence ID" value="EDL96233.1"/>
    <property type="molecule type" value="Genomic_DNA"/>
</dbReference>
<gene>
    <name evidence="1" type="ORF">rCG_49847</name>
</gene>
<reference evidence="1 2" key="1">
    <citation type="submission" date="2005-07" db="EMBL/GenBank/DDBJ databases">
        <authorList>
            <person name="Mural R.J."/>
            <person name="Li P.W."/>
            <person name="Adams M.D."/>
            <person name="Amanatides P.G."/>
            <person name="Baden-Tillson H."/>
            <person name="Barnstead M."/>
            <person name="Chin S.H."/>
            <person name="Dew I."/>
            <person name="Evans C.A."/>
            <person name="Ferriera S."/>
            <person name="Flanigan M."/>
            <person name="Fosler C."/>
            <person name="Glodek A."/>
            <person name="Gu Z."/>
            <person name="Holt R.A."/>
            <person name="Jennings D."/>
            <person name="Kraft C.L."/>
            <person name="Lu F."/>
            <person name="Nguyen T."/>
            <person name="Nusskern D.R."/>
            <person name="Pfannkoch C.M."/>
            <person name="Sitter C."/>
            <person name="Sutton G.G."/>
            <person name="Venter J.C."/>
            <person name="Wang Z."/>
            <person name="Woodage T."/>
            <person name="Zheng X.H."/>
            <person name="Zhong F."/>
        </authorList>
    </citation>
    <scope>NUCLEOTIDE SEQUENCE [LARGE SCALE GENOMIC DNA]</scope>
    <source>
        <strain>BN</strain>
        <strain evidence="2">Sprague-Dawley</strain>
    </source>
</reference>
<proteinExistence type="predicted"/>
<evidence type="ECO:0000313" key="2">
    <source>
        <dbReference type="Proteomes" id="UP000234681"/>
    </source>
</evidence>
<sequence>MNVLYDKKPGTIWPGAAEPTRRWALPLSITNQGVLVGQSDGGIFSTEVFLSQMTLPCVNLTKS</sequence>
<accession>A6K4L1</accession>
<evidence type="ECO:0000313" key="1">
    <source>
        <dbReference type="EMBL" id="EDL96233.1"/>
    </source>
</evidence>
<protein>
    <submittedName>
        <fullName evidence="1">RCG49847, isoform CRA_a</fullName>
    </submittedName>
</protein>
<dbReference type="Proteomes" id="UP000234681">
    <property type="component" value="Chromosome 10"/>
</dbReference>